<dbReference type="InParanoid" id="A0A0D1XMJ5"/>
<keyword evidence="4 6" id="KW-0235">DNA replication</keyword>
<dbReference type="GO" id="GO:0005658">
    <property type="term" value="C:alpha DNA polymerase:primase complex"/>
    <property type="evidence" value="ECO:0007669"/>
    <property type="project" value="TreeGrafter"/>
</dbReference>
<feature type="domain" description="DNA polymerase alpha/delta/epsilon subunit B" evidence="8">
    <location>
        <begin position="355"/>
        <end position="595"/>
    </location>
</feature>
<evidence type="ECO:0000256" key="6">
    <source>
        <dbReference type="PIRNR" id="PIRNR018300"/>
    </source>
</evidence>
<dbReference type="STRING" id="253628.A0A0D1XMJ5"/>
<dbReference type="RefSeq" id="XP_016213610.1">
    <property type="nucleotide sequence ID" value="XM_016358509.1"/>
</dbReference>
<accession>A0A0D1XMJ5</accession>
<sequence>MADLLQELNERFAHPNEELSPEVATELQSIIRIHELPPEELSYKWESYCMKMGAETKLDLKTVRDFKKDLQETLEREARSKVGKGAEKRAINATPRHAATGGDAFDMLDNLVSSTPRPGSMSTAKRKSNFETPASKAAKAHATSSPTGTKVPASSTKAFADRDKAGEIDETINSHIEQPDPPAIGPTEARIKLKANTDLPKFGYKTMAMKLSEASELLDDRIEEFVSIVQEYHNLDESDMGDPTRASQSEIVTVGRIASDLQDGKLNLASLVLETQRRRGNGIRVPLKVDKLTSFDFFPGKIVALRGTNASGDFFSVREVLEIPYLMQAASTAPEIDAWNSRLEQDDGSIRPLTVLIASGPYTTEDTLDFSPFQALCDKAEELKVDSLILCGPFLDLEHPLVRDGDFDLPSDFPVEPDQATLNDVFRYYISIPIQRLAKALPSITVLICPSVRDAVSKHAAWPQDRFIKKELQLPRQVSVVTNPITISLNEIVLGMSSLDVLDQLRATNVSGGKASHGDFLARLCQNVLQQRHFFPVFPPMERHPLSNASATEDGIELDAKTIGASLDISYLKLGEMTTGLDILALPSTLKPFVKVVQGTIAINPGTLSKRRGAGTYARLTIMPRKITDEERESGDLLAHKLYERTRVDIVRI</sequence>
<evidence type="ECO:0000259" key="8">
    <source>
        <dbReference type="Pfam" id="PF04042"/>
    </source>
</evidence>
<protein>
    <recommendedName>
        <fullName evidence="3 6">DNA polymerase alpha subunit B</fullName>
    </recommendedName>
</protein>
<evidence type="ECO:0000313" key="10">
    <source>
        <dbReference type="EMBL" id="KIW03741.1"/>
    </source>
</evidence>
<feature type="region of interest" description="Disordered" evidence="7">
    <location>
        <begin position="111"/>
        <end position="157"/>
    </location>
</feature>
<dbReference type="InterPro" id="IPR007185">
    <property type="entry name" value="DNA_pol_a/d/e_bsu"/>
</dbReference>
<dbReference type="AlphaFoldDB" id="A0A0D1XMJ5"/>
<evidence type="ECO:0000256" key="3">
    <source>
        <dbReference type="ARBA" id="ARBA00018596"/>
    </source>
</evidence>
<keyword evidence="11" id="KW-1185">Reference proteome</keyword>
<comment type="subcellular location">
    <subcellularLocation>
        <location evidence="1 6">Nucleus</location>
    </subcellularLocation>
</comment>
<evidence type="ECO:0000256" key="2">
    <source>
        <dbReference type="ARBA" id="ARBA00007299"/>
    </source>
</evidence>
<dbReference type="PANTHER" id="PTHR23061">
    <property type="entry name" value="DNA POLYMERASE 2 ALPHA 70 KDA SUBUNIT"/>
    <property type="match status" value="1"/>
</dbReference>
<dbReference type="FunCoup" id="A0A0D1XMJ5">
    <property type="interactions" value="403"/>
</dbReference>
<dbReference type="InterPro" id="IPR054300">
    <property type="entry name" value="OB_DPOA2"/>
</dbReference>
<dbReference type="Pfam" id="PF22062">
    <property type="entry name" value="OB_DPOA2"/>
    <property type="match status" value="1"/>
</dbReference>
<feature type="domain" description="DNA polymerase alpha subunit B OB" evidence="9">
    <location>
        <begin position="215"/>
        <end position="322"/>
    </location>
</feature>
<dbReference type="InterPro" id="IPR016722">
    <property type="entry name" value="DNA_pol_alpha_bsu"/>
</dbReference>
<reference evidence="10 11" key="1">
    <citation type="submission" date="2015-01" db="EMBL/GenBank/DDBJ databases">
        <title>The Genome Sequence of Ochroconis gallopava CBS43764.</title>
        <authorList>
            <consortium name="The Broad Institute Genomics Platform"/>
            <person name="Cuomo C."/>
            <person name="de Hoog S."/>
            <person name="Gorbushina A."/>
            <person name="Stielow B."/>
            <person name="Teixiera M."/>
            <person name="Abouelleil A."/>
            <person name="Chapman S.B."/>
            <person name="Priest M."/>
            <person name="Young S.K."/>
            <person name="Wortman J."/>
            <person name="Nusbaum C."/>
            <person name="Birren B."/>
        </authorList>
    </citation>
    <scope>NUCLEOTIDE SEQUENCE [LARGE SCALE GENOMIC DNA]</scope>
    <source>
        <strain evidence="10 11">CBS 43764</strain>
    </source>
</reference>
<dbReference type="Gene3D" id="3.60.21.60">
    <property type="match status" value="2"/>
</dbReference>
<evidence type="ECO:0000313" key="11">
    <source>
        <dbReference type="Proteomes" id="UP000053259"/>
    </source>
</evidence>
<dbReference type="GO" id="GO:0006270">
    <property type="term" value="P:DNA replication initiation"/>
    <property type="evidence" value="ECO:0007669"/>
    <property type="project" value="TreeGrafter"/>
</dbReference>
<dbReference type="PIRSF" id="PIRSF018300">
    <property type="entry name" value="DNA_pol_alph_2"/>
    <property type="match status" value="1"/>
</dbReference>
<dbReference type="FunFam" id="3.60.21.60:FF:000008">
    <property type="entry name" value="DNA polymerase alpha subunit B"/>
    <property type="match status" value="1"/>
</dbReference>
<feature type="compositionally biased region" description="Low complexity" evidence="7">
    <location>
        <begin position="132"/>
        <end position="147"/>
    </location>
</feature>
<dbReference type="Pfam" id="PF04042">
    <property type="entry name" value="DNA_pol_E_B"/>
    <property type="match status" value="1"/>
</dbReference>
<keyword evidence="5 6" id="KW-0539">Nucleus</keyword>
<evidence type="ECO:0000256" key="5">
    <source>
        <dbReference type="ARBA" id="ARBA00023242"/>
    </source>
</evidence>
<dbReference type="OrthoDB" id="336885at2759"/>
<feature type="compositionally biased region" description="Polar residues" evidence="7">
    <location>
        <begin position="111"/>
        <end position="123"/>
    </location>
</feature>
<dbReference type="VEuPathDB" id="FungiDB:PV09_05048"/>
<evidence type="ECO:0000256" key="4">
    <source>
        <dbReference type="ARBA" id="ARBA00022705"/>
    </source>
</evidence>
<name>A0A0D1XMJ5_9PEZI</name>
<gene>
    <name evidence="10" type="ORF">PV09_05048</name>
</gene>
<dbReference type="HOGENOM" id="CLU_014923_1_0_1"/>
<dbReference type="FunFam" id="3.60.21.60:FF:000005">
    <property type="entry name" value="DNA polymerase alpha subunit B"/>
    <property type="match status" value="1"/>
</dbReference>
<dbReference type="GO" id="GO:0003677">
    <property type="term" value="F:DNA binding"/>
    <property type="evidence" value="ECO:0007669"/>
    <property type="project" value="InterPro"/>
</dbReference>
<evidence type="ECO:0000259" key="9">
    <source>
        <dbReference type="Pfam" id="PF22062"/>
    </source>
</evidence>
<comment type="similarity">
    <text evidence="2 6">Belongs to the DNA polymerase alpha subunit B family.</text>
</comment>
<organism evidence="10 11">
    <name type="scientific">Verruconis gallopava</name>
    <dbReference type="NCBI Taxonomy" id="253628"/>
    <lineage>
        <taxon>Eukaryota</taxon>
        <taxon>Fungi</taxon>
        <taxon>Dikarya</taxon>
        <taxon>Ascomycota</taxon>
        <taxon>Pezizomycotina</taxon>
        <taxon>Dothideomycetes</taxon>
        <taxon>Pleosporomycetidae</taxon>
        <taxon>Venturiales</taxon>
        <taxon>Sympoventuriaceae</taxon>
        <taxon>Verruconis</taxon>
    </lineage>
</organism>
<dbReference type="GeneID" id="27313021"/>
<proteinExistence type="inferred from homology"/>
<dbReference type="Proteomes" id="UP000053259">
    <property type="component" value="Unassembled WGS sequence"/>
</dbReference>
<evidence type="ECO:0000256" key="1">
    <source>
        <dbReference type="ARBA" id="ARBA00004123"/>
    </source>
</evidence>
<comment type="function">
    <text evidence="6">Accessory subunit of the DNA polymerase alpha complex (also known as the alpha DNA polymerase-primase complex) which plays an essential role in the initiation of DNA synthesis.</text>
</comment>
<dbReference type="EMBL" id="KN847543">
    <property type="protein sequence ID" value="KIW03741.1"/>
    <property type="molecule type" value="Genomic_DNA"/>
</dbReference>
<dbReference type="PANTHER" id="PTHR23061:SF12">
    <property type="entry name" value="DNA POLYMERASE ALPHA SUBUNIT B"/>
    <property type="match status" value="1"/>
</dbReference>
<evidence type="ECO:0000256" key="7">
    <source>
        <dbReference type="SAM" id="MobiDB-lite"/>
    </source>
</evidence>